<comment type="caution">
    <text evidence="2">The sequence shown here is derived from an EMBL/GenBank/DDBJ whole genome shotgun (WGS) entry which is preliminary data.</text>
</comment>
<dbReference type="RefSeq" id="WP_380586568.1">
    <property type="nucleotide sequence ID" value="NZ_JBHSQJ010000100.1"/>
</dbReference>
<gene>
    <name evidence="2" type="ORF">ACFP3V_22950</name>
</gene>
<feature type="region of interest" description="Disordered" evidence="1">
    <location>
        <begin position="112"/>
        <end position="140"/>
    </location>
</feature>
<evidence type="ECO:0000313" key="3">
    <source>
        <dbReference type="Proteomes" id="UP001596174"/>
    </source>
</evidence>
<sequence length="140" mass="14886">MALFAEETDARILSASLDVHLPRHDLLYDQEIASGARCRTSMRGRIAATPSRSLNPVCSGRTSPERGRANRSRRPGAGTSSAGWSPWPAGRPVPCPGRSTGCGVRWWGHPRPKAGGVPCRAPQHDGPSRATALAEPEAAK</sequence>
<evidence type="ECO:0000256" key="1">
    <source>
        <dbReference type="SAM" id="MobiDB-lite"/>
    </source>
</evidence>
<name>A0ABW1G5N5_9ACTN</name>
<accession>A0ABW1G5N5</accession>
<reference evidence="3" key="1">
    <citation type="journal article" date="2019" name="Int. J. Syst. Evol. Microbiol.">
        <title>The Global Catalogue of Microorganisms (GCM) 10K type strain sequencing project: providing services to taxonomists for standard genome sequencing and annotation.</title>
        <authorList>
            <consortium name="The Broad Institute Genomics Platform"/>
            <consortium name="The Broad Institute Genome Sequencing Center for Infectious Disease"/>
            <person name="Wu L."/>
            <person name="Ma J."/>
        </authorList>
    </citation>
    <scope>NUCLEOTIDE SEQUENCE [LARGE SCALE GENOMIC DNA]</scope>
    <source>
        <strain evidence="3">JCM 4816</strain>
    </source>
</reference>
<keyword evidence="3" id="KW-1185">Reference proteome</keyword>
<organism evidence="2 3">
    <name type="scientific">Streptacidiphilus monticola</name>
    <dbReference type="NCBI Taxonomy" id="2161674"/>
    <lineage>
        <taxon>Bacteria</taxon>
        <taxon>Bacillati</taxon>
        <taxon>Actinomycetota</taxon>
        <taxon>Actinomycetes</taxon>
        <taxon>Kitasatosporales</taxon>
        <taxon>Streptomycetaceae</taxon>
        <taxon>Streptacidiphilus</taxon>
    </lineage>
</organism>
<feature type="region of interest" description="Disordered" evidence="1">
    <location>
        <begin position="43"/>
        <end position="93"/>
    </location>
</feature>
<feature type="compositionally biased region" description="Polar residues" evidence="1">
    <location>
        <begin position="50"/>
        <end position="62"/>
    </location>
</feature>
<proteinExistence type="predicted"/>
<protein>
    <submittedName>
        <fullName evidence="2">Uncharacterized protein</fullName>
    </submittedName>
</protein>
<dbReference type="Proteomes" id="UP001596174">
    <property type="component" value="Unassembled WGS sequence"/>
</dbReference>
<dbReference type="EMBL" id="JBHSQJ010000100">
    <property type="protein sequence ID" value="MFC5910064.1"/>
    <property type="molecule type" value="Genomic_DNA"/>
</dbReference>
<evidence type="ECO:0000313" key="2">
    <source>
        <dbReference type="EMBL" id="MFC5910064.1"/>
    </source>
</evidence>